<gene>
    <name evidence="1" type="ORF">K3G42_014752</name>
</gene>
<dbReference type="Proteomes" id="UP000827872">
    <property type="component" value="Linkage Group LG03"/>
</dbReference>
<protein>
    <submittedName>
        <fullName evidence="1">Uncharacterized protein</fullName>
    </submittedName>
</protein>
<dbReference type="EMBL" id="CM037616">
    <property type="protein sequence ID" value="KAH7991859.1"/>
    <property type="molecule type" value="Genomic_DNA"/>
</dbReference>
<reference evidence="1" key="1">
    <citation type="submission" date="2021-08" db="EMBL/GenBank/DDBJ databases">
        <title>The first chromosome-level gecko genome reveals the dynamic sex chromosomes of Neotropical dwarf geckos (Sphaerodactylidae: Sphaerodactylus).</title>
        <authorList>
            <person name="Pinto B.J."/>
            <person name="Keating S.E."/>
            <person name="Gamble T."/>
        </authorList>
    </citation>
    <scope>NUCLEOTIDE SEQUENCE</scope>
    <source>
        <strain evidence="1">TG3544</strain>
    </source>
</reference>
<accession>A0ACB8EGW9</accession>
<comment type="caution">
    <text evidence="1">The sequence shown here is derived from an EMBL/GenBank/DDBJ whole genome shotgun (WGS) entry which is preliminary data.</text>
</comment>
<organism evidence="1 2">
    <name type="scientific">Sphaerodactylus townsendi</name>
    <dbReference type="NCBI Taxonomy" id="933632"/>
    <lineage>
        <taxon>Eukaryota</taxon>
        <taxon>Metazoa</taxon>
        <taxon>Chordata</taxon>
        <taxon>Craniata</taxon>
        <taxon>Vertebrata</taxon>
        <taxon>Euteleostomi</taxon>
        <taxon>Lepidosauria</taxon>
        <taxon>Squamata</taxon>
        <taxon>Bifurcata</taxon>
        <taxon>Gekkota</taxon>
        <taxon>Sphaerodactylidae</taxon>
        <taxon>Sphaerodactylus</taxon>
    </lineage>
</organism>
<sequence length="102" mass="11414">MKNISIEMLECSKSSVLIDVSLLACYVSKQYCHVKKEIAYKYEGGCGPVSVHNNFKQRNAEIAEGPESKMVQRRSGIQKGNKFRAAYSDTPHVIQGDNIPHL</sequence>
<evidence type="ECO:0000313" key="1">
    <source>
        <dbReference type="EMBL" id="KAH7991859.1"/>
    </source>
</evidence>
<name>A0ACB8EGW9_9SAUR</name>
<keyword evidence="2" id="KW-1185">Reference proteome</keyword>
<evidence type="ECO:0000313" key="2">
    <source>
        <dbReference type="Proteomes" id="UP000827872"/>
    </source>
</evidence>
<proteinExistence type="predicted"/>